<dbReference type="Proteomes" id="UP000002051">
    <property type="component" value="Unassembled WGS sequence"/>
</dbReference>
<proteinExistence type="predicted"/>
<name>A0A072VJL9_MEDTR</name>
<dbReference type="EnsemblPlants" id="KEH42244">
    <property type="protein sequence ID" value="KEH42244"/>
    <property type="gene ID" value="MTR_1g064610"/>
</dbReference>
<reference evidence="2 4" key="1">
    <citation type="journal article" date="2011" name="Nature">
        <title>The Medicago genome provides insight into the evolution of rhizobial symbioses.</title>
        <authorList>
            <person name="Young N.D."/>
            <person name="Debelle F."/>
            <person name="Oldroyd G.E."/>
            <person name="Geurts R."/>
            <person name="Cannon S.B."/>
            <person name="Udvardi M.K."/>
            <person name="Benedito V.A."/>
            <person name="Mayer K.F."/>
            <person name="Gouzy J."/>
            <person name="Schoof H."/>
            <person name="Van de Peer Y."/>
            <person name="Proost S."/>
            <person name="Cook D.R."/>
            <person name="Meyers B.C."/>
            <person name="Spannagl M."/>
            <person name="Cheung F."/>
            <person name="De Mita S."/>
            <person name="Krishnakumar V."/>
            <person name="Gundlach H."/>
            <person name="Zhou S."/>
            <person name="Mudge J."/>
            <person name="Bharti A.K."/>
            <person name="Murray J.D."/>
            <person name="Naoumkina M.A."/>
            <person name="Rosen B."/>
            <person name="Silverstein K.A."/>
            <person name="Tang H."/>
            <person name="Rombauts S."/>
            <person name="Zhao P.X."/>
            <person name="Zhou P."/>
            <person name="Barbe V."/>
            <person name="Bardou P."/>
            <person name="Bechner M."/>
            <person name="Bellec A."/>
            <person name="Berger A."/>
            <person name="Berges H."/>
            <person name="Bidwell S."/>
            <person name="Bisseling T."/>
            <person name="Choisne N."/>
            <person name="Couloux A."/>
            <person name="Denny R."/>
            <person name="Deshpande S."/>
            <person name="Dai X."/>
            <person name="Doyle J.J."/>
            <person name="Dudez A.M."/>
            <person name="Farmer A.D."/>
            <person name="Fouteau S."/>
            <person name="Franken C."/>
            <person name="Gibelin C."/>
            <person name="Gish J."/>
            <person name="Goldstein S."/>
            <person name="Gonzalez A.J."/>
            <person name="Green P.J."/>
            <person name="Hallab A."/>
            <person name="Hartog M."/>
            <person name="Hua A."/>
            <person name="Humphray S.J."/>
            <person name="Jeong D.H."/>
            <person name="Jing Y."/>
            <person name="Jocker A."/>
            <person name="Kenton S.M."/>
            <person name="Kim D.J."/>
            <person name="Klee K."/>
            <person name="Lai H."/>
            <person name="Lang C."/>
            <person name="Lin S."/>
            <person name="Macmil S.L."/>
            <person name="Magdelenat G."/>
            <person name="Matthews L."/>
            <person name="McCorrison J."/>
            <person name="Monaghan E.L."/>
            <person name="Mun J.H."/>
            <person name="Najar F.Z."/>
            <person name="Nicholson C."/>
            <person name="Noirot C."/>
            <person name="O'Bleness M."/>
            <person name="Paule C.R."/>
            <person name="Poulain J."/>
            <person name="Prion F."/>
            <person name="Qin B."/>
            <person name="Qu C."/>
            <person name="Retzel E.F."/>
            <person name="Riddle C."/>
            <person name="Sallet E."/>
            <person name="Samain S."/>
            <person name="Samson N."/>
            <person name="Sanders I."/>
            <person name="Saurat O."/>
            <person name="Scarpelli C."/>
            <person name="Schiex T."/>
            <person name="Segurens B."/>
            <person name="Severin A.J."/>
            <person name="Sherrier D.J."/>
            <person name="Shi R."/>
            <person name="Sims S."/>
            <person name="Singer S.R."/>
            <person name="Sinharoy S."/>
            <person name="Sterck L."/>
            <person name="Viollet A."/>
            <person name="Wang B.B."/>
            <person name="Wang K."/>
            <person name="Wang M."/>
            <person name="Wang X."/>
            <person name="Warfsmann J."/>
            <person name="Weissenbach J."/>
            <person name="White D.D."/>
            <person name="White J.D."/>
            <person name="Wiley G.B."/>
            <person name="Wincker P."/>
            <person name="Xing Y."/>
            <person name="Yang L."/>
            <person name="Yao Z."/>
            <person name="Ying F."/>
            <person name="Zhai J."/>
            <person name="Zhou L."/>
            <person name="Zuber A."/>
            <person name="Denarie J."/>
            <person name="Dixon R.A."/>
            <person name="May G.D."/>
            <person name="Schwartz D.C."/>
            <person name="Rogers J."/>
            <person name="Quetier F."/>
            <person name="Town C.D."/>
            <person name="Roe B.A."/>
        </authorList>
    </citation>
    <scope>NUCLEOTIDE SEQUENCE [LARGE SCALE GENOMIC DNA]</scope>
    <source>
        <strain evidence="2">A17</strain>
        <strain evidence="3 4">cv. Jemalong A17</strain>
    </source>
</reference>
<dbReference type="HOGENOM" id="CLU_2281571_0_0_1"/>
<dbReference type="EMBL" id="CM001217">
    <property type="protein sequence ID" value="KEH42244.1"/>
    <property type="molecule type" value="Genomic_DNA"/>
</dbReference>
<sequence>MVAQCNENLSDLAGTEPLYGQGNIDMSCDSADILCQDNHQEEAILATIPLGGNSIVNDEIVDLDENTCQPFQLVVPRKKKLKKKQPEAGRGFKVGASSRSPH</sequence>
<reference evidence="3" key="3">
    <citation type="submission" date="2015-04" db="UniProtKB">
        <authorList>
            <consortium name="EnsemblPlants"/>
        </authorList>
    </citation>
    <scope>IDENTIFICATION</scope>
    <source>
        <strain evidence="3">cv. Jemalong A17</strain>
    </source>
</reference>
<evidence type="ECO:0000313" key="2">
    <source>
        <dbReference type="EMBL" id="KEH42244.1"/>
    </source>
</evidence>
<evidence type="ECO:0000256" key="1">
    <source>
        <dbReference type="SAM" id="MobiDB-lite"/>
    </source>
</evidence>
<reference evidence="2 4" key="2">
    <citation type="journal article" date="2014" name="BMC Genomics">
        <title>An improved genome release (version Mt4.0) for the model legume Medicago truncatula.</title>
        <authorList>
            <person name="Tang H."/>
            <person name="Krishnakumar V."/>
            <person name="Bidwell S."/>
            <person name="Rosen B."/>
            <person name="Chan A."/>
            <person name="Zhou S."/>
            <person name="Gentzbittel L."/>
            <person name="Childs K.L."/>
            <person name="Yandell M."/>
            <person name="Gundlach H."/>
            <person name="Mayer K.F."/>
            <person name="Schwartz D.C."/>
            <person name="Town C.D."/>
        </authorList>
    </citation>
    <scope>GENOME REANNOTATION</scope>
    <source>
        <strain evidence="2">A17</strain>
        <strain evidence="3 4">cv. Jemalong A17</strain>
    </source>
</reference>
<accession>A0A072VJL9</accession>
<organism evidence="2 4">
    <name type="scientific">Medicago truncatula</name>
    <name type="common">Barrel medic</name>
    <name type="synonym">Medicago tribuloides</name>
    <dbReference type="NCBI Taxonomy" id="3880"/>
    <lineage>
        <taxon>Eukaryota</taxon>
        <taxon>Viridiplantae</taxon>
        <taxon>Streptophyta</taxon>
        <taxon>Embryophyta</taxon>
        <taxon>Tracheophyta</taxon>
        <taxon>Spermatophyta</taxon>
        <taxon>Magnoliopsida</taxon>
        <taxon>eudicotyledons</taxon>
        <taxon>Gunneridae</taxon>
        <taxon>Pentapetalae</taxon>
        <taxon>rosids</taxon>
        <taxon>fabids</taxon>
        <taxon>Fabales</taxon>
        <taxon>Fabaceae</taxon>
        <taxon>Papilionoideae</taxon>
        <taxon>50 kb inversion clade</taxon>
        <taxon>NPAAA clade</taxon>
        <taxon>Hologalegina</taxon>
        <taxon>IRL clade</taxon>
        <taxon>Trifolieae</taxon>
        <taxon>Medicago</taxon>
    </lineage>
</organism>
<keyword evidence="4" id="KW-1185">Reference proteome</keyword>
<evidence type="ECO:0000313" key="4">
    <source>
        <dbReference type="Proteomes" id="UP000002051"/>
    </source>
</evidence>
<evidence type="ECO:0000313" key="3">
    <source>
        <dbReference type="EnsemblPlants" id="KEH42244"/>
    </source>
</evidence>
<feature type="region of interest" description="Disordered" evidence="1">
    <location>
        <begin position="79"/>
        <end position="102"/>
    </location>
</feature>
<protein>
    <submittedName>
        <fullName evidence="2 3">Uncharacterized protein</fullName>
    </submittedName>
</protein>
<dbReference type="AlphaFoldDB" id="A0A072VJL9"/>
<gene>
    <name evidence="2" type="ordered locus">MTR_1g064610</name>
</gene>